<reference evidence="2 3" key="1">
    <citation type="journal article" date="2011" name="J. Bacteriol.">
        <title>Genome sequence of 'Pedosphaera parvula' Ellin514, an aerobic Verrucomicrobial isolate from pasture soil.</title>
        <authorList>
            <person name="Kant R."/>
            <person name="van Passel M.W."/>
            <person name="Sangwan P."/>
            <person name="Palva A."/>
            <person name="Lucas S."/>
            <person name="Copeland A."/>
            <person name="Lapidus A."/>
            <person name="Glavina Del Rio T."/>
            <person name="Dalin E."/>
            <person name="Tice H."/>
            <person name="Bruce D."/>
            <person name="Goodwin L."/>
            <person name="Pitluck S."/>
            <person name="Chertkov O."/>
            <person name="Larimer F.W."/>
            <person name="Land M.L."/>
            <person name="Hauser L."/>
            <person name="Brettin T.S."/>
            <person name="Detter J.C."/>
            <person name="Han S."/>
            <person name="de Vos W.M."/>
            <person name="Janssen P.H."/>
            <person name="Smidt H."/>
        </authorList>
    </citation>
    <scope>NUCLEOTIDE SEQUENCE [LARGE SCALE GENOMIC DNA]</scope>
    <source>
        <strain evidence="2 3">Ellin514</strain>
    </source>
</reference>
<dbReference type="InterPro" id="IPR011990">
    <property type="entry name" value="TPR-like_helical_dom_sf"/>
</dbReference>
<keyword evidence="1" id="KW-0175">Coiled coil</keyword>
<name>B9XQR3_PEDPL</name>
<evidence type="ECO:0008006" key="4">
    <source>
        <dbReference type="Google" id="ProtNLM"/>
    </source>
</evidence>
<dbReference type="SUPFAM" id="SSF81901">
    <property type="entry name" value="HCP-like"/>
    <property type="match status" value="1"/>
</dbReference>
<evidence type="ECO:0000313" key="2">
    <source>
        <dbReference type="EMBL" id="EEF57845.1"/>
    </source>
</evidence>
<evidence type="ECO:0000313" key="3">
    <source>
        <dbReference type="Proteomes" id="UP000003688"/>
    </source>
</evidence>
<dbReference type="Gene3D" id="1.25.40.10">
    <property type="entry name" value="Tetratricopeptide repeat domain"/>
    <property type="match status" value="1"/>
</dbReference>
<evidence type="ECO:0000256" key="1">
    <source>
        <dbReference type="SAM" id="Coils"/>
    </source>
</evidence>
<feature type="coiled-coil region" evidence="1">
    <location>
        <begin position="7"/>
        <end position="34"/>
    </location>
</feature>
<sequence>MDITSKMLTEADSVEQLELLMQSLERELANGNGRAGFLLANAYGLDNSFFKHELGAPLKPDFEKALHFFKLSFPALCKEAELGNGEAMHLVGIYYQGGTPPVARDSAQHMVWSHRAFEAGYIPAANDLYSYYSNKNSEVYDQEKAAYYLKILTDTGTRFVV</sequence>
<comment type="caution">
    <text evidence="2">The sequence shown here is derived from an EMBL/GenBank/DDBJ whole genome shotgun (WGS) entry which is preliminary data.</text>
</comment>
<protein>
    <recommendedName>
        <fullName evidence="4">Sel1 domain protein repeat-containing protein</fullName>
    </recommendedName>
</protein>
<proteinExistence type="predicted"/>
<gene>
    <name evidence="2" type="ORF">Cflav_PD0827</name>
</gene>
<dbReference type="Proteomes" id="UP000003688">
    <property type="component" value="Unassembled WGS sequence"/>
</dbReference>
<dbReference type="EMBL" id="ABOX02000056">
    <property type="protein sequence ID" value="EEF57845.1"/>
    <property type="molecule type" value="Genomic_DNA"/>
</dbReference>
<dbReference type="AlphaFoldDB" id="B9XQR3"/>
<keyword evidence="3" id="KW-1185">Reference proteome</keyword>
<organism evidence="2 3">
    <name type="scientific">Pedosphaera parvula (strain Ellin514)</name>
    <dbReference type="NCBI Taxonomy" id="320771"/>
    <lineage>
        <taxon>Bacteria</taxon>
        <taxon>Pseudomonadati</taxon>
        <taxon>Verrucomicrobiota</taxon>
        <taxon>Pedosphaerae</taxon>
        <taxon>Pedosphaerales</taxon>
        <taxon>Pedosphaeraceae</taxon>
        <taxon>Pedosphaera</taxon>
    </lineage>
</organism>
<accession>B9XQR3</accession>